<evidence type="ECO:0000256" key="2">
    <source>
        <dbReference type="ARBA" id="ARBA00039140"/>
    </source>
</evidence>
<reference evidence="6 7" key="1">
    <citation type="journal article" date="2014" name="Int. J. Syst. Evol. Microbiol.">
        <title>Complete genome sequence of Corynebacterium casei LMG S-19264T (=DSM 44701T), isolated from a smear-ripened cheese.</title>
        <authorList>
            <consortium name="US DOE Joint Genome Institute (JGI-PGF)"/>
            <person name="Walter F."/>
            <person name="Albersmeier A."/>
            <person name="Kalinowski J."/>
            <person name="Ruckert C."/>
        </authorList>
    </citation>
    <scope>NUCLEOTIDE SEQUENCE [LARGE SCALE GENOMIC DNA]</scope>
    <source>
        <strain evidence="6 7">NBRC 110095</strain>
    </source>
</reference>
<comment type="catalytic activity">
    <reaction evidence="3">
        <text>[protein]-L-glutamate 5-O-methyl ester + H2O = L-glutamyl-[protein] + methanol + H(+)</text>
        <dbReference type="Rhea" id="RHEA:23236"/>
        <dbReference type="Rhea" id="RHEA-COMP:10208"/>
        <dbReference type="Rhea" id="RHEA-COMP:10311"/>
        <dbReference type="ChEBI" id="CHEBI:15377"/>
        <dbReference type="ChEBI" id="CHEBI:15378"/>
        <dbReference type="ChEBI" id="CHEBI:17790"/>
        <dbReference type="ChEBI" id="CHEBI:29973"/>
        <dbReference type="ChEBI" id="CHEBI:82795"/>
        <dbReference type="EC" id="3.1.1.61"/>
    </reaction>
</comment>
<organism evidence="6 7">
    <name type="scientific">Marinibactrum halimedae</name>
    <dbReference type="NCBI Taxonomy" id="1444977"/>
    <lineage>
        <taxon>Bacteria</taxon>
        <taxon>Pseudomonadati</taxon>
        <taxon>Pseudomonadota</taxon>
        <taxon>Gammaproteobacteria</taxon>
        <taxon>Cellvibrionales</taxon>
        <taxon>Cellvibrionaceae</taxon>
        <taxon>Marinibactrum</taxon>
    </lineage>
</organism>
<dbReference type="PANTHER" id="PTHR42872:SF6">
    <property type="entry name" value="PROTEIN-GLUTAMATE METHYLESTERASE_PROTEIN-GLUTAMINE GLUTAMINASE"/>
    <property type="match status" value="1"/>
</dbReference>
<feature type="active site" evidence="4">
    <location>
        <position position="134"/>
    </location>
</feature>
<gene>
    <name evidence="6" type="primary">chpB</name>
    <name evidence="6" type="ORF">GCM10007877_27600</name>
</gene>
<sequence length="319" mass="34719">MTWVGLISDDLVQHRIVAQAIAEAGFTLSSSVTQDLAEIKRICRDHHMTVKACSSQPVWIVDTRHDLDHEVELFLLELDAIVIYLDRPLPPAGVANFEREYAQLLQKLAYSVAQGQQSLKDTTVADEVWLLAASTGGPEAVAEFLQALPPELGIGFLYVQHINTGFNDTLLKMVSRVSALEAIMAASGEVVRKNQLVLVSCDHYTKLLENRALLVQRKPWPGAYSPSVDAMIAEFTNAYGAHGGVIVFTGMGNDGEVALRLFGQRGGKVWAQTPETCVVSSMPDSAIGTGLVEFVGKPVELAKKLTAIYQGKYPQEAVV</sequence>
<proteinExistence type="predicted"/>
<evidence type="ECO:0000256" key="4">
    <source>
        <dbReference type="PROSITE-ProRule" id="PRU00050"/>
    </source>
</evidence>
<dbReference type="PANTHER" id="PTHR42872">
    <property type="entry name" value="PROTEIN-GLUTAMATE METHYLESTERASE/PROTEIN-GLUTAMINE GLUTAMINASE"/>
    <property type="match status" value="1"/>
</dbReference>
<name>A0AA37TAW3_9GAMM</name>
<dbReference type="GO" id="GO:0008984">
    <property type="term" value="F:protein-glutamate methylesterase activity"/>
    <property type="evidence" value="ECO:0007669"/>
    <property type="project" value="UniProtKB-EC"/>
</dbReference>
<dbReference type="GO" id="GO:0005737">
    <property type="term" value="C:cytoplasm"/>
    <property type="evidence" value="ECO:0007669"/>
    <property type="project" value="InterPro"/>
</dbReference>
<dbReference type="AlphaFoldDB" id="A0AA37TAW3"/>
<dbReference type="GO" id="GO:0006935">
    <property type="term" value="P:chemotaxis"/>
    <property type="evidence" value="ECO:0007669"/>
    <property type="project" value="UniProtKB-UniRule"/>
</dbReference>
<feature type="active site" evidence="4">
    <location>
        <position position="254"/>
    </location>
</feature>
<feature type="active site" evidence="4">
    <location>
        <position position="161"/>
    </location>
</feature>
<evidence type="ECO:0000313" key="6">
    <source>
        <dbReference type="EMBL" id="GLS27041.1"/>
    </source>
</evidence>
<evidence type="ECO:0000259" key="5">
    <source>
        <dbReference type="PROSITE" id="PS50122"/>
    </source>
</evidence>
<dbReference type="PROSITE" id="PS50122">
    <property type="entry name" value="CHEB"/>
    <property type="match status" value="1"/>
</dbReference>
<dbReference type="Gene3D" id="3.40.50.180">
    <property type="entry name" value="Methylesterase CheB, C-terminal domain"/>
    <property type="match status" value="1"/>
</dbReference>
<keyword evidence="4" id="KW-0145">Chemotaxis</keyword>
<dbReference type="Proteomes" id="UP001156870">
    <property type="component" value="Unassembled WGS sequence"/>
</dbReference>
<dbReference type="EMBL" id="BSPD01000065">
    <property type="protein sequence ID" value="GLS27041.1"/>
    <property type="molecule type" value="Genomic_DNA"/>
</dbReference>
<feature type="domain" description="CheB-type methylesterase" evidence="5">
    <location>
        <begin position="122"/>
        <end position="307"/>
    </location>
</feature>
<evidence type="ECO:0000256" key="3">
    <source>
        <dbReference type="ARBA" id="ARBA00048267"/>
    </source>
</evidence>
<comment type="caution">
    <text evidence="6">The sequence shown here is derived from an EMBL/GenBank/DDBJ whole genome shotgun (WGS) entry which is preliminary data.</text>
</comment>
<dbReference type="Pfam" id="PF01339">
    <property type="entry name" value="CheB_methylest"/>
    <property type="match status" value="1"/>
</dbReference>
<dbReference type="EC" id="3.1.1.61" evidence="2"/>
<dbReference type="InterPro" id="IPR000673">
    <property type="entry name" value="Sig_transdc_resp-reg_Me-estase"/>
</dbReference>
<keyword evidence="7" id="KW-1185">Reference proteome</keyword>
<accession>A0AA37TAW3</accession>
<dbReference type="InterPro" id="IPR035909">
    <property type="entry name" value="CheB_C"/>
</dbReference>
<dbReference type="RefSeq" id="WP_232592922.1">
    <property type="nucleotide sequence ID" value="NZ_BSPD01000065.1"/>
</dbReference>
<dbReference type="GO" id="GO:0000156">
    <property type="term" value="F:phosphorelay response regulator activity"/>
    <property type="evidence" value="ECO:0007669"/>
    <property type="project" value="InterPro"/>
</dbReference>
<dbReference type="SUPFAM" id="SSF52738">
    <property type="entry name" value="Methylesterase CheB, C-terminal domain"/>
    <property type="match status" value="1"/>
</dbReference>
<evidence type="ECO:0000313" key="7">
    <source>
        <dbReference type="Proteomes" id="UP001156870"/>
    </source>
</evidence>
<evidence type="ECO:0000256" key="1">
    <source>
        <dbReference type="ARBA" id="ARBA00022801"/>
    </source>
</evidence>
<protein>
    <recommendedName>
        <fullName evidence="2">protein-glutamate methylesterase</fullName>
        <ecNumber evidence="2">3.1.1.61</ecNumber>
    </recommendedName>
</protein>
<keyword evidence="1 4" id="KW-0378">Hydrolase</keyword>